<feature type="non-terminal residue" evidence="1">
    <location>
        <position position="28"/>
    </location>
</feature>
<gene>
    <name evidence="1" type="ORF">DD924_12510</name>
</gene>
<dbReference type="EMBL" id="QEIV01001247">
    <property type="protein sequence ID" value="PWZ97343.1"/>
    <property type="molecule type" value="Genomic_DNA"/>
</dbReference>
<evidence type="ECO:0000313" key="1">
    <source>
        <dbReference type="EMBL" id="PWZ97343.1"/>
    </source>
</evidence>
<evidence type="ECO:0000313" key="2">
    <source>
        <dbReference type="Proteomes" id="UP000246351"/>
    </source>
</evidence>
<organism evidence="1 2">
    <name type="scientific">Staphylococcus pseudintermedius</name>
    <dbReference type="NCBI Taxonomy" id="283734"/>
    <lineage>
        <taxon>Bacteria</taxon>
        <taxon>Bacillati</taxon>
        <taxon>Bacillota</taxon>
        <taxon>Bacilli</taxon>
        <taxon>Bacillales</taxon>
        <taxon>Staphylococcaceae</taxon>
        <taxon>Staphylococcus</taxon>
        <taxon>Staphylococcus intermedius group</taxon>
    </lineage>
</organism>
<dbReference type="AlphaFoldDB" id="A0A317Z612"/>
<proteinExistence type="predicted"/>
<comment type="caution">
    <text evidence="1">The sequence shown here is derived from an EMBL/GenBank/DDBJ whole genome shotgun (WGS) entry which is preliminary data.</text>
</comment>
<name>A0A317Z612_STAPS</name>
<reference evidence="1 2" key="1">
    <citation type="journal article" date="2018" name="Vet. Microbiol.">
        <title>Clonal diversity and geographic distribution of methicillin-resistant Staphylococcus pseudintermedius from Australian animals: Discovery of novel sequence types.</title>
        <authorList>
            <person name="Worthing K.A."/>
            <person name="Abraham S."/>
            <person name="Coombs G.W."/>
            <person name="Pang S."/>
            <person name="Saputra S."/>
            <person name="Jordan D."/>
            <person name="Trott D.J."/>
            <person name="Norris J.M."/>
        </authorList>
    </citation>
    <scope>NUCLEOTIDE SEQUENCE [LARGE SCALE GENOMIC DNA]</scope>
    <source>
        <strain evidence="1 2">ST71 3</strain>
    </source>
</reference>
<protein>
    <submittedName>
        <fullName evidence="1">Inositol monophosphatase</fullName>
    </submittedName>
</protein>
<accession>A0A317Z612</accession>
<sequence length="28" mass="3280">MHLYDYAKSLVLEAGNNVRKWMVEDLAI</sequence>
<dbReference type="Proteomes" id="UP000246351">
    <property type="component" value="Unassembled WGS sequence"/>
</dbReference>